<dbReference type="EMBL" id="JAMFTS010000004">
    <property type="protein sequence ID" value="KAJ4767186.1"/>
    <property type="molecule type" value="Genomic_DNA"/>
</dbReference>
<comment type="caution">
    <text evidence="2">The sequence shown here is derived from an EMBL/GenBank/DDBJ whole genome shotgun (WGS) entry which is preliminary data.</text>
</comment>
<dbReference type="PANTHER" id="PTHR35734:SF1">
    <property type="entry name" value="OS01G0805200 PROTEIN"/>
    <property type="match status" value="1"/>
</dbReference>
<keyword evidence="3" id="KW-1185">Reference proteome</keyword>
<reference evidence="2" key="1">
    <citation type="submission" date="2022-08" db="EMBL/GenBank/DDBJ databases">
        <authorList>
            <person name="Marques A."/>
        </authorList>
    </citation>
    <scope>NUCLEOTIDE SEQUENCE</scope>
    <source>
        <strain evidence="2">RhyPub2mFocal</strain>
        <tissue evidence="2">Leaves</tissue>
    </source>
</reference>
<dbReference type="AlphaFoldDB" id="A0AAV8DLV0"/>
<accession>A0AAV8DLV0</accession>
<gene>
    <name evidence="2" type="ORF">LUZ62_077561</name>
</gene>
<keyword evidence="1 2" id="KW-0812">Transmembrane</keyword>
<keyword evidence="1" id="KW-1133">Transmembrane helix</keyword>
<name>A0AAV8DLV0_9POAL</name>
<evidence type="ECO:0000313" key="3">
    <source>
        <dbReference type="Proteomes" id="UP001140206"/>
    </source>
</evidence>
<feature type="transmembrane region" description="Helical" evidence="1">
    <location>
        <begin position="129"/>
        <end position="149"/>
    </location>
</feature>
<dbReference type="Proteomes" id="UP001140206">
    <property type="component" value="Chromosome 4"/>
</dbReference>
<sequence length="199" mass="21557">MAMHLGCGSLSTSSPLLSHAISSPCFSVPLFFNCFSAKNQDACHQLRTSTSSINGASRIDRKSSFSFIARSGSSSSSKGSETDAKLTDEQEFGYSRKDVLLIGVGVTAAGYGLKYGLEFLGVDPLQAGNVVQLIIVLGMTIGWIASYMFRVANKDMTYAKQLKDYEKKVMEKRLESLSEAELAALLEQVEEEKGRVGKS</sequence>
<organism evidence="2 3">
    <name type="scientific">Rhynchospora pubera</name>
    <dbReference type="NCBI Taxonomy" id="906938"/>
    <lineage>
        <taxon>Eukaryota</taxon>
        <taxon>Viridiplantae</taxon>
        <taxon>Streptophyta</taxon>
        <taxon>Embryophyta</taxon>
        <taxon>Tracheophyta</taxon>
        <taxon>Spermatophyta</taxon>
        <taxon>Magnoliopsida</taxon>
        <taxon>Liliopsida</taxon>
        <taxon>Poales</taxon>
        <taxon>Cyperaceae</taxon>
        <taxon>Cyperoideae</taxon>
        <taxon>Rhynchosporeae</taxon>
        <taxon>Rhynchospora</taxon>
    </lineage>
</organism>
<dbReference type="PANTHER" id="PTHR35734">
    <property type="entry name" value="OS01G0805200 PROTEIN"/>
    <property type="match status" value="1"/>
</dbReference>
<feature type="transmembrane region" description="Helical" evidence="1">
    <location>
        <begin position="99"/>
        <end position="117"/>
    </location>
</feature>
<evidence type="ECO:0000313" key="2">
    <source>
        <dbReference type="EMBL" id="KAJ4767186.1"/>
    </source>
</evidence>
<keyword evidence="1" id="KW-0472">Membrane</keyword>
<evidence type="ECO:0000256" key="1">
    <source>
        <dbReference type="SAM" id="Phobius"/>
    </source>
</evidence>
<protein>
    <submittedName>
        <fullName evidence="2">Transmembrane protein</fullName>
    </submittedName>
</protein>
<dbReference type="InterPro" id="IPR021562">
    <property type="entry name" value="DUF3007"/>
</dbReference>
<dbReference type="Pfam" id="PF11460">
    <property type="entry name" value="DUF3007"/>
    <property type="match status" value="1"/>
</dbReference>
<proteinExistence type="predicted"/>